<keyword evidence="1" id="KW-0346">Stress response</keyword>
<dbReference type="Proteomes" id="UP000001064">
    <property type="component" value="Unassembled WGS sequence"/>
</dbReference>
<dbReference type="InterPro" id="IPR051779">
    <property type="entry name" value="HspG1-11-like"/>
</dbReference>
<evidence type="ECO:0000256" key="3">
    <source>
        <dbReference type="RuleBase" id="RU003616"/>
    </source>
</evidence>
<dbReference type="RefSeq" id="XP_003288296.1">
    <property type="nucleotide sequence ID" value="XM_003288248.1"/>
</dbReference>
<evidence type="ECO:0000256" key="2">
    <source>
        <dbReference type="PROSITE-ProRule" id="PRU00285"/>
    </source>
</evidence>
<dbReference type="VEuPathDB" id="AmoebaDB:DICPUDRAFT_33846"/>
<proteinExistence type="inferred from homology"/>
<evidence type="ECO:0000259" key="5">
    <source>
        <dbReference type="PROSITE" id="PS01031"/>
    </source>
</evidence>
<dbReference type="KEGG" id="dpp:DICPUDRAFT_33846"/>
<sequence>MATIFDILLNQHLNANCKQSQCPKNKTKSINFLPPLDVAETNDSITIEVELAGVDKNDIDIEIKESILVIQGEKKKASSNSTTSTVSTTTSSLPSSNISNTESNDLPTIEEFEEGDPSIKKTVASTNISSTPVATEEPKSETKKKYIIERTSGHFKRYIDLTKILYTLDLNSISSNYTNGLLTVSIKKKPDYSNTIKINLV</sequence>
<dbReference type="PANTHER" id="PTHR46827:SF1">
    <property type="entry name" value="HEAT SHOCK PROTEIN DDB_G0288861-RELATED"/>
    <property type="match status" value="1"/>
</dbReference>
<dbReference type="Gene3D" id="2.60.40.790">
    <property type="match status" value="1"/>
</dbReference>
<dbReference type="InterPro" id="IPR002068">
    <property type="entry name" value="A-crystallin/Hsp20_dom"/>
</dbReference>
<dbReference type="OrthoDB" id="17379at2759"/>
<dbReference type="InterPro" id="IPR008978">
    <property type="entry name" value="HSP20-like_chaperone"/>
</dbReference>
<dbReference type="OMA" id="HLNANCK"/>
<dbReference type="CDD" id="cd06464">
    <property type="entry name" value="ACD_sHsps-like"/>
    <property type="match status" value="1"/>
</dbReference>
<dbReference type="AlphaFoldDB" id="F0ZLK8"/>
<dbReference type="Pfam" id="PF00011">
    <property type="entry name" value="HSP20"/>
    <property type="match status" value="2"/>
</dbReference>
<evidence type="ECO:0000256" key="1">
    <source>
        <dbReference type="ARBA" id="ARBA00023016"/>
    </source>
</evidence>
<reference evidence="7" key="1">
    <citation type="journal article" date="2011" name="Genome Biol.">
        <title>Comparative genomics of the social amoebae Dictyostelium discoideum and Dictyostelium purpureum.</title>
        <authorList>
            <consortium name="US DOE Joint Genome Institute (JGI-PGF)"/>
            <person name="Sucgang R."/>
            <person name="Kuo A."/>
            <person name="Tian X."/>
            <person name="Salerno W."/>
            <person name="Parikh A."/>
            <person name="Feasley C.L."/>
            <person name="Dalin E."/>
            <person name="Tu H."/>
            <person name="Huang E."/>
            <person name="Barry K."/>
            <person name="Lindquist E."/>
            <person name="Shapiro H."/>
            <person name="Bruce D."/>
            <person name="Schmutz J."/>
            <person name="Salamov A."/>
            <person name="Fey P."/>
            <person name="Gaudet P."/>
            <person name="Anjard C."/>
            <person name="Babu M.M."/>
            <person name="Basu S."/>
            <person name="Bushmanova Y."/>
            <person name="van der Wel H."/>
            <person name="Katoh-Kurasawa M."/>
            <person name="Dinh C."/>
            <person name="Coutinho P.M."/>
            <person name="Saito T."/>
            <person name="Elias M."/>
            <person name="Schaap P."/>
            <person name="Kay R.R."/>
            <person name="Henrissat B."/>
            <person name="Eichinger L."/>
            <person name="Rivero F."/>
            <person name="Putnam N.H."/>
            <person name="West C.M."/>
            <person name="Loomis W.F."/>
            <person name="Chisholm R.L."/>
            <person name="Shaulsky G."/>
            <person name="Strassmann J.E."/>
            <person name="Queller D.C."/>
            <person name="Kuspa A."/>
            <person name="Grigoriev I.V."/>
        </authorList>
    </citation>
    <scope>NUCLEOTIDE SEQUENCE [LARGE SCALE GENOMIC DNA]</scope>
    <source>
        <strain evidence="7">QSDP1</strain>
    </source>
</reference>
<feature type="region of interest" description="Disordered" evidence="4">
    <location>
        <begin position="78"/>
        <end position="108"/>
    </location>
</feature>
<dbReference type="GeneID" id="10501728"/>
<dbReference type="PANTHER" id="PTHR46827">
    <property type="entry name" value="HEAT SHOCK PROTEIN DDB_G0288861-RELATED"/>
    <property type="match status" value="1"/>
</dbReference>
<dbReference type="eggNOG" id="KOG0710">
    <property type="taxonomic scope" value="Eukaryota"/>
</dbReference>
<dbReference type="InParanoid" id="F0ZLK8"/>
<accession>F0ZLK8</accession>
<evidence type="ECO:0000313" key="7">
    <source>
        <dbReference type="Proteomes" id="UP000001064"/>
    </source>
</evidence>
<keyword evidence="7" id="KW-1185">Reference proteome</keyword>
<dbReference type="PROSITE" id="PS01031">
    <property type="entry name" value="SHSP"/>
    <property type="match status" value="1"/>
</dbReference>
<dbReference type="SUPFAM" id="SSF49764">
    <property type="entry name" value="HSP20-like chaperones"/>
    <property type="match status" value="1"/>
</dbReference>
<feature type="domain" description="SHSP" evidence="5">
    <location>
        <begin position="27"/>
        <end position="201"/>
    </location>
</feature>
<name>F0ZLK8_DICPU</name>
<feature type="compositionally biased region" description="Low complexity" evidence="4">
    <location>
        <begin position="78"/>
        <end position="103"/>
    </location>
</feature>
<organism evidence="6 7">
    <name type="scientific">Dictyostelium purpureum</name>
    <name type="common">Slime mold</name>
    <dbReference type="NCBI Taxonomy" id="5786"/>
    <lineage>
        <taxon>Eukaryota</taxon>
        <taxon>Amoebozoa</taxon>
        <taxon>Evosea</taxon>
        <taxon>Eumycetozoa</taxon>
        <taxon>Dictyostelia</taxon>
        <taxon>Dictyosteliales</taxon>
        <taxon>Dictyosteliaceae</taxon>
        <taxon>Dictyostelium</taxon>
    </lineage>
</organism>
<gene>
    <name evidence="6" type="ORF">DICPUDRAFT_33846</name>
</gene>
<dbReference type="EMBL" id="GL871069">
    <property type="protein sequence ID" value="EGC35158.1"/>
    <property type="molecule type" value="Genomic_DNA"/>
</dbReference>
<protein>
    <recommendedName>
        <fullName evidence="5">SHSP domain-containing protein</fullName>
    </recommendedName>
</protein>
<comment type="similarity">
    <text evidence="2 3">Belongs to the small heat shock protein (HSP20) family.</text>
</comment>
<evidence type="ECO:0000313" key="6">
    <source>
        <dbReference type="EMBL" id="EGC35158.1"/>
    </source>
</evidence>
<dbReference type="STRING" id="5786.F0ZLK8"/>
<evidence type="ECO:0000256" key="4">
    <source>
        <dbReference type="SAM" id="MobiDB-lite"/>
    </source>
</evidence>